<evidence type="ECO:0000313" key="1">
    <source>
        <dbReference type="EMBL" id="ROL40873.1"/>
    </source>
</evidence>
<sequence>MAAKTSEGSIKWQLCYDISARTWWMRLPLSLDRKVLRRSPKKEKQDRSCIDSFNPLFTLRFCGARGRSHSAQSVLRSSAMTLRRCN</sequence>
<proteinExistence type="predicted"/>
<accession>A0A3N0Y3U5</accession>
<dbReference type="EMBL" id="RJVU01053127">
    <property type="protein sequence ID" value="ROL40873.1"/>
    <property type="molecule type" value="Genomic_DNA"/>
</dbReference>
<comment type="caution">
    <text evidence="1">The sequence shown here is derived from an EMBL/GenBank/DDBJ whole genome shotgun (WGS) entry which is preliminary data.</text>
</comment>
<name>A0A3N0Y3U5_ANAGA</name>
<organism evidence="1 2">
    <name type="scientific">Anabarilius grahami</name>
    <name type="common">Kanglang fish</name>
    <name type="synonym">Barilius grahami</name>
    <dbReference type="NCBI Taxonomy" id="495550"/>
    <lineage>
        <taxon>Eukaryota</taxon>
        <taxon>Metazoa</taxon>
        <taxon>Chordata</taxon>
        <taxon>Craniata</taxon>
        <taxon>Vertebrata</taxon>
        <taxon>Euteleostomi</taxon>
        <taxon>Actinopterygii</taxon>
        <taxon>Neopterygii</taxon>
        <taxon>Teleostei</taxon>
        <taxon>Ostariophysi</taxon>
        <taxon>Cypriniformes</taxon>
        <taxon>Xenocyprididae</taxon>
        <taxon>Xenocypridinae</taxon>
        <taxon>Xenocypridinae incertae sedis</taxon>
        <taxon>Anabarilius</taxon>
    </lineage>
</organism>
<protein>
    <submittedName>
        <fullName evidence="1">Nuclear factor 1 A-type</fullName>
    </submittedName>
</protein>
<evidence type="ECO:0000313" key="2">
    <source>
        <dbReference type="Proteomes" id="UP000281406"/>
    </source>
</evidence>
<dbReference type="AlphaFoldDB" id="A0A3N0Y3U5"/>
<keyword evidence="2" id="KW-1185">Reference proteome</keyword>
<dbReference type="OrthoDB" id="8963745at2759"/>
<dbReference type="Proteomes" id="UP000281406">
    <property type="component" value="Unassembled WGS sequence"/>
</dbReference>
<gene>
    <name evidence="1" type="ORF">DPX16_9867</name>
</gene>
<reference evidence="1 2" key="1">
    <citation type="submission" date="2018-10" db="EMBL/GenBank/DDBJ databases">
        <title>Genome assembly for a Yunnan-Guizhou Plateau 3E fish, Anabarilius grahami (Regan), and its evolutionary and genetic applications.</title>
        <authorList>
            <person name="Jiang W."/>
        </authorList>
    </citation>
    <scope>NUCLEOTIDE SEQUENCE [LARGE SCALE GENOMIC DNA]</scope>
    <source>
        <strain evidence="1">AG-KIZ</strain>
        <tissue evidence="1">Muscle</tissue>
    </source>
</reference>